<comment type="caution">
    <text evidence="21">The sequence shown here is derived from an EMBL/GenBank/DDBJ whole genome shotgun (WGS) entry which is preliminary data.</text>
</comment>
<gene>
    <name evidence="21" type="ORF">CAC42_500</name>
</gene>
<dbReference type="Pfam" id="PF00494">
    <property type="entry name" value="SQS_PSY"/>
    <property type="match status" value="1"/>
</dbReference>
<evidence type="ECO:0000256" key="3">
    <source>
        <dbReference type="ARBA" id="ARBA00006251"/>
    </source>
</evidence>
<evidence type="ECO:0000256" key="15">
    <source>
        <dbReference type="ARBA" id="ARBA00023268"/>
    </source>
</evidence>
<feature type="transmembrane region" description="Helical" evidence="19">
    <location>
        <begin position="425"/>
        <end position="450"/>
    </location>
</feature>
<keyword evidence="11" id="KW-0443">Lipid metabolism</keyword>
<name>A0A2K1R3N6_9PEZI</name>
<dbReference type="FunFam" id="1.10.600.10:FF:000003">
    <property type="entry name" value="Farnesyl-diphosphate farnesyltransferase 1"/>
    <property type="match status" value="1"/>
</dbReference>
<accession>A0A2K1R3N6</accession>
<comment type="catalytic activity">
    <reaction evidence="16 19">
        <text>2 (2E,6E)-farnesyl diphosphate + NADPH + H(+) = squalene + 2 diphosphate + NADP(+)</text>
        <dbReference type="Rhea" id="RHEA:32295"/>
        <dbReference type="ChEBI" id="CHEBI:15378"/>
        <dbReference type="ChEBI" id="CHEBI:15440"/>
        <dbReference type="ChEBI" id="CHEBI:33019"/>
        <dbReference type="ChEBI" id="CHEBI:57783"/>
        <dbReference type="ChEBI" id="CHEBI:58349"/>
        <dbReference type="ChEBI" id="CHEBI:175763"/>
        <dbReference type="EC" id="2.5.1.21"/>
    </reaction>
</comment>
<evidence type="ECO:0000256" key="11">
    <source>
        <dbReference type="ARBA" id="ARBA00023098"/>
    </source>
</evidence>
<dbReference type="UniPathway" id="UPA00767">
    <property type="reaction ID" value="UER00751"/>
</dbReference>
<comment type="subcellular location">
    <subcellularLocation>
        <location evidence="2">Membrane</location>
    </subcellularLocation>
</comment>
<evidence type="ECO:0000256" key="7">
    <source>
        <dbReference type="ARBA" id="ARBA00022692"/>
    </source>
</evidence>
<dbReference type="AlphaFoldDB" id="A0A2K1R3N6"/>
<dbReference type="SUPFAM" id="SSF48576">
    <property type="entry name" value="Terpenoid synthases"/>
    <property type="match status" value="1"/>
</dbReference>
<evidence type="ECO:0000256" key="4">
    <source>
        <dbReference type="ARBA" id="ARBA00012373"/>
    </source>
</evidence>
<dbReference type="InterPro" id="IPR008949">
    <property type="entry name" value="Isoprenoid_synthase_dom_sf"/>
</dbReference>
<evidence type="ECO:0000256" key="19">
    <source>
        <dbReference type="RuleBase" id="RU368088"/>
    </source>
</evidence>
<dbReference type="InterPro" id="IPR006449">
    <property type="entry name" value="Squal_synth-like"/>
</dbReference>
<dbReference type="EC" id="2.5.1.21" evidence="4 19"/>
<keyword evidence="6 19" id="KW-0808">Transferase</keyword>
<dbReference type="SFLD" id="SFLDG01018">
    <property type="entry name" value="Squalene/Phytoene_Synthase_Lik"/>
    <property type="match status" value="1"/>
</dbReference>
<organism evidence="21 22">
    <name type="scientific">Sphaceloma murrayae</name>
    <dbReference type="NCBI Taxonomy" id="2082308"/>
    <lineage>
        <taxon>Eukaryota</taxon>
        <taxon>Fungi</taxon>
        <taxon>Dikarya</taxon>
        <taxon>Ascomycota</taxon>
        <taxon>Pezizomycotina</taxon>
        <taxon>Dothideomycetes</taxon>
        <taxon>Dothideomycetidae</taxon>
        <taxon>Myriangiales</taxon>
        <taxon>Elsinoaceae</taxon>
        <taxon>Sphaceloma</taxon>
    </lineage>
</organism>
<evidence type="ECO:0000313" key="21">
    <source>
        <dbReference type="EMBL" id="PNS21902.1"/>
    </source>
</evidence>
<dbReference type="SFLD" id="SFLDS00005">
    <property type="entry name" value="Isoprenoid_Synthase_Type_I"/>
    <property type="match status" value="1"/>
</dbReference>
<evidence type="ECO:0000256" key="20">
    <source>
        <dbReference type="SAM" id="MobiDB-lite"/>
    </source>
</evidence>
<dbReference type="InParanoid" id="A0A2K1R3N6"/>
<evidence type="ECO:0000256" key="16">
    <source>
        <dbReference type="ARBA" id="ARBA00050857"/>
    </source>
</evidence>
<dbReference type="OrthoDB" id="431150at2759"/>
<evidence type="ECO:0000313" key="22">
    <source>
        <dbReference type="Proteomes" id="UP000243797"/>
    </source>
</evidence>
<sequence length="493" mass="56667">MPSLGEIGYYLLHASELRSIVQWKLWHDAVHERDTSKESPELKECFVYLQKTSRSFAAVIQELHPELLVPVCLFYLILRGLDTIEDDMTIAIEEKEPLLRDFENIIEKEGWTYNGNGPDEKDRILLVHFDVVVAEFLRIKPEYREIIKDITKRMGNGMADYCQNRDHNIHGVNSIKDYELYCHYVAGLVGEGLTRLFVEAKLANPALLKRPDLHESMGQFLQQTNIIRDIREDHDDKRYFWPREVWSKHVDKFEDLFEPANRDKALACSSEMVLLALQRADDCLFYLAGIRDQSVFNFCAIPQSMAISTLELCFQNPNIFERNVKITKGKACELMTKSTQNLQLVCDVFREYARKIHKKNNPLDPSFMDISVACGQIEVFIESIFPSQTAQSMQDGTTIQPGRPAMSPEEEKRRAAEAKEASRDVMLMMAATFGILIVITMLMLVLAWYLGARFDLVWEQVKQLNIWPQASTGQVDAIIEKAKSTAEAIKDEL</sequence>
<dbReference type="Gene3D" id="1.10.600.10">
    <property type="entry name" value="Farnesyl Diphosphate Synthase"/>
    <property type="match status" value="1"/>
</dbReference>
<comment type="catalytic activity">
    <reaction evidence="17 19">
        <text>2 (2E,6E)-farnesyl diphosphate + NADH + H(+) = squalene + 2 diphosphate + NAD(+)</text>
        <dbReference type="Rhea" id="RHEA:32299"/>
        <dbReference type="ChEBI" id="CHEBI:15378"/>
        <dbReference type="ChEBI" id="CHEBI:15440"/>
        <dbReference type="ChEBI" id="CHEBI:33019"/>
        <dbReference type="ChEBI" id="CHEBI:57540"/>
        <dbReference type="ChEBI" id="CHEBI:57945"/>
        <dbReference type="ChEBI" id="CHEBI:175763"/>
        <dbReference type="EC" id="2.5.1.21"/>
    </reaction>
</comment>
<dbReference type="GO" id="GO:0006696">
    <property type="term" value="P:ergosterol biosynthetic process"/>
    <property type="evidence" value="ECO:0007669"/>
    <property type="project" value="TreeGrafter"/>
</dbReference>
<evidence type="ECO:0000256" key="12">
    <source>
        <dbReference type="ARBA" id="ARBA00023136"/>
    </source>
</evidence>
<dbReference type="GO" id="GO:0005789">
    <property type="term" value="C:endoplasmic reticulum membrane"/>
    <property type="evidence" value="ECO:0007669"/>
    <property type="project" value="TreeGrafter"/>
</dbReference>
<dbReference type="CDD" id="cd00683">
    <property type="entry name" value="Trans_IPPS_HH"/>
    <property type="match status" value="1"/>
</dbReference>
<dbReference type="PROSITE" id="PS01044">
    <property type="entry name" value="SQUALEN_PHYTOEN_SYN_1"/>
    <property type="match status" value="1"/>
</dbReference>
<evidence type="ECO:0000256" key="9">
    <source>
        <dbReference type="ARBA" id="ARBA00022989"/>
    </source>
</evidence>
<dbReference type="FunCoup" id="A0A2K1R3N6">
    <property type="interactions" value="272"/>
</dbReference>
<dbReference type="InterPro" id="IPR019845">
    <property type="entry name" value="Squalene/phytoene_synthase_CS"/>
</dbReference>
<comment type="function">
    <text evidence="19">Catalyzes the condensation of 2 farnesyl pyrophosphate (FPP) moieties to form squalene.</text>
</comment>
<evidence type="ECO:0000256" key="5">
    <source>
        <dbReference type="ARBA" id="ARBA00022516"/>
    </source>
</evidence>
<dbReference type="GO" id="GO:0045338">
    <property type="term" value="P:farnesyl diphosphate metabolic process"/>
    <property type="evidence" value="ECO:0007669"/>
    <property type="project" value="InterPro"/>
</dbReference>
<dbReference type="Proteomes" id="UP000243797">
    <property type="component" value="Unassembled WGS sequence"/>
</dbReference>
<reference evidence="21 22" key="1">
    <citation type="submission" date="2017-06" db="EMBL/GenBank/DDBJ databases">
        <title>Draft genome sequence of a variant of Elsinoe murrayae.</title>
        <authorList>
            <person name="Cheng Q."/>
        </authorList>
    </citation>
    <scope>NUCLEOTIDE SEQUENCE [LARGE SCALE GENOMIC DNA]</scope>
    <source>
        <strain evidence="21 22">CQ-2017a</strain>
    </source>
</reference>
<dbReference type="PROSITE" id="PS01045">
    <property type="entry name" value="SQUALEN_PHYTOEN_SYN_2"/>
    <property type="match status" value="1"/>
</dbReference>
<comment type="function">
    <text evidence="18">Squalene synthase; part of the gene cluster that mediates the biosynthesis of squalestatin S1 (SQS1, also known as zaragozic acid A), a heavily oxidized fungal polyketide that offers potent cholesterol lowering activity by targeting squalene synthase (SS). Catalyzes the condensation of 2 two farnesyl pyrophosphate moieties to form squalene. The presence of a gene encoding a squalene synthase supports the identification of the cluster as being responsible for SQS1 production and suggests a likely mechanism for self-resistance.</text>
</comment>
<evidence type="ECO:0000256" key="1">
    <source>
        <dbReference type="ARBA" id="ARBA00001946"/>
    </source>
</evidence>
<keyword evidence="10" id="KW-0756">Sterol biosynthesis</keyword>
<dbReference type="PANTHER" id="PTHR11626">
    <property type="entry name" value="FARNESYL-DIPHOSPHATE FARNESYLTRANSFERASE"/>
    <property type="match status" value="1"/>
</dbReference>
<evidence type="ECO:0000256" key="8">
    <source>
        <dbReference type="ARBA" id="ARBA00022955"/>
    </source>
</evidence>
<comment type="cofactor">
    <cofactor evidence="1 19">
        <name>Mg(2+)</name>
        <dbReference type="ChEBI" id="CHEBI:18420"/>
    </cofactor>
</comment>
<evidence type="ECO:0000256" key="13">
    <source>
        <dbReference type="ARBA" id="ARBA00023166"/>
    </source>
</evidence>
<keyword evidence="22" id="KW-1185">Reference proteome</keyword>
<keyword evidence="15" id="KW-0511">Multifunctional enzyme</keyword>
<dbReference type="NCBIfam" id="TIGR01559">
    <property type="entry name" value="squal_synth"/>
    <property type="match status" value="1"/>
</dbReference>
<evidence type="ECO:0000256" key="17">
    <source>
        <dbReference type="ARBA" id="ARBA00051754"/>
    </source>
</evidence>
<dbReference type="InterPro" id="IPR033904">
    <property type="entry name" value="Trans_IPPS_HH"/>
</dbReference>
<dbReference type="InterPro" id="IPR002060">
    <property type="entry name" value="Squ/phyt_synthse"/>
</dbReference>
<keyword evidence="14" id="KW-0753">Steroid metabolism</keyword>
<dbReference type="PANTHER" id="PTHR11626:SF2">
    <property type="entry name" value="SQUALENE SYNTHASE"/>
    <property type="match status" value="1"/>
</dbReference>
<dbReference type="InterPro" id="IPR044844">
    <property type="entry name" value="Trans_IPPS_euk-type"/>
</dbReference>
<keyword evidence="12 19" id="KW-0472">Membrane</keyword>
<keyword evidence="5" id="KW-0444">Lipid biosynthesis</keyword>
<feature type="region of interest" description="Disordered" evidence="20">
    <location>
        <begin position="392"/>
        <end position="411"/>
    </location>
</feature>
<dbReference type="GO" id="GO:0055056">
    <property type="term" value="F:D-glucose transmembrane transporter activity"/>
    <property type="evidence" value="ECO:0007669"/>
    <property type="project" value="UniProtKB-UniRule"/>
</dbReference>
<comment type="similarity">
    <text evidence="3 19">Belongs to the phytoene/squalene synthase family.</text>
</comment>
<evidence type="ECO:0000256" key="18">
    <source>
        <dbReference type="ARBA" id="ARBA00053206"/>
    </source>
</evidence>
<protein>
    <recommendedName>
        <fullName evidence="4 19">Squalene synthase</fullName>
        <shortName evidence="19">SQS</shortName>
        <shortName evidence="19">SS</shortName>
        <ecNumber evidence="4 19">2.5.1.21</ecNumber>
    </recommendedName>
</protein>
<comment type="pathway">
    <text evidence="19">Terpene metabolism; lanosterol biosynthesis; lanosterol from farnesyl diphosphate: step 1/3.</text>
</comment>
<proteinExistence type="inferred from homology"/>
<evidence type="ECO:0000256" key="2">
    <source>
        <dbReference type="ARBA" id="ARBA00004370"/>
    </source>
</evidence>
<keyword evidence="9 19" id="KW-1133">Transmembrane helix</keyword>
<evidence type="ECO:0000256" key="10">
    <source>
        <dbReference type="ARBA" id="ARBA00023011"/>
    </source>
</evidence>
<evidence type="ECO:0000256" key="14">
    <source>
        <dbReference type="ARBA" id="ARBA00023221"/>
    </source>
</evidence>
<keyword evidence="8" id="KW-0752">Steroid biosynthesis</keyword>
<dbReference type="STRING" id="2082308.A0A2K1R3N6"/>
<keyword evidence="13" id="KW-1207">Sterol metabolism</keyword>
<keyword evidence="7 19" id="KW-0812">Transmembrane</keyword>
<dbReference type="GO" id="GO:0051996">
    <property type="term" value="F:squalene synthase [NAD(P)H] activity"/>
    <property type="evidence" value="ECO:0007669"/>
    <property type="project" value="UniProtKB-UniRule"/>
</dbReference>
<evidence type="ECO:0000256" key="6">
    <source>
        <dbReference type="ARBA" id="ARBA00022679"/>
    </source>
</evidence>
<dbReference type="EMBL" id="NKHZ01000001">
    <property type="protein sequence ID" value="PNS21902.1"/>
    <property type="molecule type" value="Genomic_DNA"/>
</dbReference>